<evidence type="ECO:0000313" key="2">
    <source>
        <dbReference type="EMBL" id="CAB4171311.1"/>
    </source>
</evidence>
<proteinExistence type="predicted"/>
<evidence type="ECO:0000313" key="5">
    <source>
        <dbReference type="EMBL" id="CAB4187626.1"/>
    </source>
</evidence>
<dbReference type="EMBL" id="LR797109">
    <property type="protein sequence ID" value="CAB4187626.1"/>
    <property type="molecule type" value="Genomic_DNA"/>
</dbReference>
<sequence>MPTPTTIRPWRPIYRNPAAPGQLVQPKEFFNPPSGLNTTAPISRVDPSEATSLHNLRMDGGWLTQRPGITPYGSTSSDAIVHALVFTSADGTEWLCRWTTTKVQYWSGTVWSNFTGSGFTVTEDAIISTAVWGDKLMFTDNTSGLWQIDFVASTYTHLTNAPICRQVSMFDRRAVLSYVSETVGGLQATRIRWSVKDDNNDYSGLGSGYEDLVSSSASIVDSQIGVYPINDIDALVVRGGSIWKMSITGYYDAPFSFLLLFPNIRTDAPQGTIAIPGGIAVLGRDDVFLVMGGGPQSVGAKIRTTLFDPSNDLANAVMQWDDLYKRLILYVPKLVKDGYSNVYHYYVNDGKWTQDIYHFNIKYLSLISYASGTAIGDLVGMISDLTGTIIGLTSAAINRGLLYTTLGANGIVCKEDINSTTDLDGTGAQAVMPILAQTGMIFPATIFEKVSIIELRFEYEAAKDTTLLIEYSADGGNTWTTYSTVALLATTKPTVAKVTTSLERDSIMFRCSSTDTLGFSLNSFVPWIQLGAEVLI</sequence>
<evidence type="ECO:0000313" key="6">
    <source>
        <dbReference type="EMBL" id="CAB4199087.1"/>
    </source>
</evidence>
<organism evidence="4">
    <name type="scientific">uncultured Caudovirales phage</name>
    <dbReference type="NCBI Taxonomy" id="2100421"/>
    <lineage>
        <taxon>Viruses</taxon>
        <taxon>Duplodnaviria</taxon>
        <taxon>Heunggongvirae</taxon>
        <taxon>Uroviricota</taxon>
        <taxon>Caudoviricetes</taxon>
        <taxon>Peduoviridae</taxon>
        <taxon>Maltschvirus</taxon>
        <taxon>Maltschvirus maltsch</taxon>
    </lineage>
</organism>
<protein>
    <submittedName>
        <fullName evidence="4">Uncharacterized protein</fullName>
    </submittedName>
</protein>
<evidence type="ECO:0000313" key="9">
    <source>
        <dbReference type="EMBL" id="CAB5238436.1"/>
    </source>
</evidence>
<accession>A0A6J5QE41</accession>
<evidence type="ECO:0000313" key="8">
    <source>
        <dbReference type="EMBL" id="CAB4218287.1"/>
    </source>
</evidence>
<dbReference type="EMBL" id="LR797286">
    <property type="protein sequence ID" value="CAB4199087.1"/>
    <property type="molecule type" value="Genomic_DNA"/>
</dbReference>
<dbReference type="EMBL" id="LR798452">
    <property type="protein sequence ID" value="CAB5238436.1"/>
    <property type="molecule type" value="Genomic_DNA"/>
</dbReference>
<dbReference type="EMBL" id="LR796865">
    <property type="protein sequence ID" value="CAB4171311.1"/>
    <property type="molecule type" value="Genomic_DNA"/>
</dbReference>
<evidence type="ECO:0000313" key="3">
    <source>
        <dbReference type="EMBL" id="CAB4177189.1"/>
    </source>
</evidence>
<dbReference type="EMBL" id="LR796772">
    <property type="protein sequence ID" value="CAB4164988.1"/>
    <property type="molecule type" value="Genomic_DNA"/>
</dbReference>
<evidence type="ECO:0000313" key="7">
    <source>
        <dbReference type="EMBL" id="CAB4212356.1"/>
    </source>
</evidence>
<evidence type="ECO:0000313" key="4">
    <source>
        <dbReference type="EMBL" id="CAB4183060.1"/>
    </source>
</evidence>
<dbReference type="EMBL" id="LR796946">
    <property type="protein sequence ID" value="CAB4177189.1"/>
    <property type="molecule type" value="Genomic_DNA"/>
</dbReference>
<reference evidence="4" key="1">
    <citation type="submission" date="2020-05" db="EMBL/GenBank/DDBJ databases">
        <authorList>
            <person name="Chiriac C."/>
            <person name="Salcher M."/>
            <person name="Ghai R."/>
            <person name="Kavagutti S V."/>
        </authorList>
    </citation>
    <scope>NUCLEOTIDE SEQUENCE</scope>
</reference>
<dbReference type="EMBL" id="LR797383">
    <property type="protein sequence ID" value="CAB4212356.1"/>
    <property type="molecule type" value="Genomic_DNA"/>
</dbReference>
<gene>
    <name evidence="3" type="ORF">UFOVP1000_6</name>
    <name evidence="4" type="ORF">UFOVP1092_34</name>
    <name evidence="5" type="ORF">UFOVP1152_38</name>
    <name evidence="6" type="ORF">UFOVP1337_17</name>
    <name evidence="7" type="ORF">UFOVP1446_6</name>
    <name evidence="9" type="ORF">UFOVP1537_42</name>
    <name evidence="8" type="ORF">UFOVP1598_20</name>
    <name evidence="1" type="ORF">UFOVP825_7</name>
    <name evidence="2" type="ORF">UFOVP915_42</name>
</gene>
<name>A0A6J5QE41_9CAUD</name>
<evidence type="ECO:0000313" key="1">
    <source>
        <dbReference type="EMBL" id="CAB4164988.1"/>
    </source>
</evidence>
<dbReference type="EMBL" id="LR797039">
    <property type="protein sequence ID" value="CAB4183060.1"/>
    <property type="molecule type" value="Genomic_DNA"/>
</dbReference>
<dbReference type="EMBL" id="LR797472">
    <property type="protein sequence ID" value="CAB4218287.1"/>
    <property type="molecule type" value="Genomic_DNA"/>
</dbReference>